<dbReference type="Gene3D" id="3.30.9.10">
    <property type="entry name" value="D-Amino Acid Oxidase, subunit A, domain 2"/>
    <property type="match status" value="1"/>
</dbReference>
<name>A0ABS2RJK4_9ACTN</name>
<dbReference type="PANTHER" id="PTHR43104">
    <property type="entry name" value="L-2-HYDROXYGLUTARATE DEHYDROGENASE, MITOCHONDRIAL"/>
    <property type="match status" value="1"/>
</dbReference>
<evidence type="ECO:0000256" key="5">
    <source>
        <dbReference type="ARBA" id="ARBA00037941"/>
    </source>
</evidence>
<proteinExistence type="inferred from homology"/>
<evidence type="ECO:0000256" key="4">
    <source>
        <dbReference type="ARBA" id="ARBA00023002"/>
    </source>
</evidence>
<dbReference type="Pfam" id="PF01266">
    <property type="entry name" value="DAO"/>
    <property type="match status" value="1"/>
</dbReference>
<feature type="domain" description="FAD dependent oxidoreductase" evidence="6">
    <location>
        <begin position="5"/>
        <end position="393"/>
    </location>
</feature>
<dbReference type="GO" id="GO:0016491">
    <property type="term" value="F:oxidoreductase activity"/>
    <property type="evidence" value="ECO:0007669"/>
    <property type="project" value="UniProtKB-KW"/>
</dbReference>
<gene>
    <name evidence="7" type="ORF">JOE57_001060</name>
</gene>
<comment type="similarity">
    <text evidence="5">Belongs to the L2HGDH family.</text>
</comment>
<accession>A0ABS2RJK4</accession>
<reference evidence="7 8" key="1">
    <citation type="submission" date="2021-01" db="EMBL/GenBank/DDBJ databases">
        <title>Sequencing the genomes of 1000 actinobacteria strains.</title>
        <authorList>
            <person name="Klenk H.-P."/>
        </authorList>
    </citation>
    <scope>NUCLEOTIDE SEQUENCE [LARGE SCALE GENOMIC DNA]</scope>
    <source>
        <strain evidence="7 8">DSM 18662</strain>
    </source>
</reference>
<sequence>MLIFDFCVIGAGIVGLSTALNLLRQRPGASILILEKEPRIAQHQTGHNSGVIHSGIYYTPGSLKADLCRRGAQATKEFCAEHDIPVRTQGKLLVATTEQDLQRLADLEERSKINNIEAERLSAAELQELEPQVAGLGALLVPATGSVDYGRVSEAMRGEIEQAGGLVRLGVQVDGIFESLSEVTISSGDERWTARQLVVCGGLQADRLARLAGLASAARIVPFRGEYFRLPDHRRTIVSHLIYPVPDPALPFLGVHLTPMVDGTVTLGPNAVLGLSREGYRKGALSVADIRDILGFAGFWRVARKHARTGVVEVRNSLFRRGYLAACRRYCPSLELSDLLPYEAGIRAQAVLPDGTLVHDFVFEQTDRMLHVLNAPSPAATSALPIGEMIADRCLALRR</sequence>
<dbReference type="EC" id="1.1.3.-" evidence="7"/>
<dbReference type="NCBIfam" id="NF008726">
    <property type="entry name" value="PRK11728.1"/>
    <property type="match status" value="1"/>
</dbReference>
<comment type="cofactor">
    <cofactor evidence="1">
        <name>FAD</name>
        <dbReference type="ChEBI" id="CHEBI:57692"/>
    </cofactor>
</comment>
<dbReference type="SUPFAM" id="SSF51905">
    <property type="entry name" value="FAD/NAD(P)-binding domain"/>
    <property type="match status" value="1"/>
</dbReference>
<protein>
    <submittedName>
        <fullName evidence="7">L-2-hydroxyglutarate oxidase</fullName>
        <ecNumber evidence="7">1.1.3.-</ecNumber>
    </submittedName>
</protein>
<dbReference type="Proteomes" id="UP000704762">
    <property type="component" value="Unassembled WGS sequence"/>
</dbReference>
<evidence type="ECO:0000313" key="7">
    <source>
        <dbReference type="EMBL" id="MBM7798139.1"/>
    </source>
</evidence>
<dbReference type="PANTHER" id="PTHR43104:SF2">
    <property type="entry name" value="L-2-HYDROXYGLUTARATE DEHYDROGENASE, MITOCHONDRIAL"/>
    <property type="match status" value="1"/>
</dbReference>
<keyword evidence="2" id="KW-0285">Flavoprotein</keyword>
<evidence type="ECO:0000256" key="2">
    <source>
        <dbReference type="ARBA" id="ARBA00022630"/>
    </source>
</evidence>
<dbReference type="Gene3D" id="3.50.50.60">
    <property type="entry name" value="FAD/NAD(P)-binding domain"/>
    <property type="match status" value="1"/>
</dbReference>
<dbReference type="InterPro" id="IPR006076">
    <property type="entry name" value="FAD-dep_OxRdtase"/>
</dbReference>
<evidence type="ECO:0000256" key="3">
    <source>
        <dbReference type="ARBA" id="ARBA00022827"/>
    </source>
</evidence>
<dbReference type="EMBL" id="JAFBCF010000001">
    <property type="protein sequence ID" value="MBM7798139.1"/>
    <property type="molecule type" value="Genomic_DNA"/>
</dbReference>
<comment type="caution">
    <text evidence="7">The sequence shown here is derived from an EMBL/GenBank/DDBJ whole genome shotgun (WGS) entry which is preliminary data.</text>
</comment>
<dbReference type="InterPro" id="IPR036188">
    <property type="entry name" value="FAD/NAD-bd_sf"/>
</dbReference>
<keyword evidence="3" id="KW-0274">FAD</keyword>
<evidence type="ECO:0000313" key="8">
    <source>
        <dbReference type="Proteomes" id="UP000704762"/>
    </source>
</evidence>
<evidence type="ECO:0000259" key="6">
    <source>
        <dbReference type="Pfam" id="PF01266"/>
    </source>
</evidence>
<keyword evidence="4 7" id="KW-0560">Oxidoreductase</keyword>
<evidence type="ECO:0000256" key="1">
    <source>
        <dbReference type="ARBA" id="ARBA00001974"/>
    </source>
</evidence>
<organism evidence="7 8">
    <name type="scientific">Microlunatus panaciterrae</name>
    <dbReference type="NCBI Taxonomy" id="400768"/>
    <lineage>
        <taxon>Bacteria</taxon>
        <taxon>Bacillati</taxon>
        <taxon>Actinomycetota</taxon>
        <taxon>Actinomycetes</taxon>
        <taxon>Propionibacteriales</taxon>
        <taxon>Propionibacteriaceae</taxon>
        <taxon>Microlunatus</taxon>
    </lineage>
</organism>
<dbReference type="RefSeq" id="WP_204916729.1">
    <property type="nucleotide sequence ID" value="NZ_BAAAQP010000011.1"/>
</dbReference>
<keyword evidence="8" id="KW-1185">Reference proteome</keyword>